<dbReference type="EMBL" id="GU300145">
    <property type="protein sequence ID" value="ADE22350.1"/>
    <property type="molecule type" value="Genomic_DNA"/>
</dbReference>
<feature type="region of interest" description="Disordered" evidence="3">
    <location>
        <begin position="113"/>
        <end position="150"/>
    </location>
</feature>
<evidence type="ECO:0000313" key="4">
    <source>
        <dbReference type="EMBL" id="ADE22350.1"/>
    </source>
</evidence>
<sequence>MARCARLRCRRLPSIAVNCCPCPGRGRGPCLRGDRLHEGRRSMAQHLDPDELTDLALGPVARPTPGQHAHLARCPACRDELDQLRRVVRAARTVSTDDLLTAPPDEVWRSISAELESDTAPHRQAGSRDTPPVPGRSDGRDGTDETDGTD</sequence>
<name>E5DHR2_STRGB</name>
<organism evidence="4">
    <name type="scientific">Streptomyces galbus</name>
    <dbReference type="NCBI Taxonomy" id="33898"/>
    <lineage>
        <taxon>Bacteria</taxon>
        <taxon>Bacillati</taxon>
        <taxon>Actinomycetota</taxon>
        <taxon>Actinomycetes</taxon>
        <taxon>Kitasatosporales</taxon>
        <taxon>Streptomycetaceae</taxon>
        <taxon>Streptomyces</taxon>
    </lineage>
</organism>
<proteinExistence type="predicted"/>
<protein>
    <recommendedName>
        <fullName evidence="5">Zf-HC2 domain-containing protein</fullName>
    </recommendedName>
</protein>
<evidence type="ECO:0000256" key="1">
    <source>
        <dbReference type="ARBA" id="ARBA00023015"/>
    </source>
</evidence>
<dbReference type="Gene3D" id="1.10.10.1320">
    <property type="entry name" value="Anti-sigma factor, zinc-finger domain"/>
    <property type="match status" value="1"/>
</dbReference>
<accession>E5DHR2</accession>
<dbReference type="InterPro" id="IPR041916">
    <property type="entry name" value="Anti_sigma_zinc_sf"/>
</dbReference>
<evidence type="ECO:0000256" key="2">
    <source>
        <dbReference type="ARBA" id="ARBA00023163"/>
    </source>
</evidence>
<evidence type="ECO:0008006" key="5">
    <source>
        <dbReference type="Google" id="ProtNLM"/>
    </source>
</evidence>
<reference evidence="4" key="1">
    <citation type="journal article" date="2010" name="FEMS Microbiol. Lett.">
        <title>The methoxymalonyl-acyl carrier protein biosynthesis locus and the nearby gene with the beta-ketoacyl synthase domain are involved in the biosynthesis of galbonolides in Streptomyces galbus, but these loci are separate from the modular polyketide synthase gene cluster.</title>
        <authorList>
            <person name="Karki S."/>
            <person name="Kwon S.Y."/>
            <person name="Yoo H.G."/>
            <person name="Suh J.W."/>
            <person name="Park S.H."/>
            <person name="Kwon H.J."/>
        </authorList>
    </citation>
    <scope>NUCLEOTIDE SEQUENCE</scope>
    <source>
        <strain evidence="4">KCCM 41354</strain>
    </source>
</reference>
<dbReference type="AlphaFoldDB" id="E5DHR2"/>
<keyword evidence="1" id="KW-0805">Transcription regulation</keyword>
<evidence type="ECO:0000256" key="3">
    <source>
        <dbReference type="SAM" id="MobiDB-lite"/>
    </source>
</evidence>
<keyword evidence="2" id="KW-0804">Transcription</keyword>